<dbReference type="InterPro" id="IPR020568">
    <property type="entry name" value="Ribosomal_Su5_D2-typ_SF"/>
</dbReference>
<dbReference type="Proteomes" id="UP000288812">
    <property type="component" value="Unassembled WGS sequence"/>
</dbReference>
<dbReference type="Pfam" id="PF00475">
    <property type="entry name" value="IGPD"/>
    <property type="match status" value="1"/>
</dbReference>
<protein>
    <recommendedName>
        <fullName evidence="2 6">Imidazoleglycerol-phosphate dehydratase</fullName>
        <shortName evidence="6">IGPD</shortName>
        <ecNumber evidence="6 7">4.2.1.19</ecNumber>
    </recommendedName>
</protein>
<evidence type="ECO:0000256" key="3">
    <source>
        <dbReference type="ARBA" id="ARBA00022605"/>
    </source>
</evidence>
<evidence type="ECO:0000256" key="2">
    <source>
        <dbReference type="ARBA" id="ARBA00016664"/>
    </source>
</evidence>
<dbReference type="SUPFAM" id="SSF54211">
    <property type="entry name" value="Ribosomal protein S5 domain 2-like"/>
    <property type="match status" value="2"/>
</dbReference>
<keyword evidence="4 6" id="KW-0368">Histidine biosynthesis</keyword>
<evidence type="ECO:0000313" key="8">
    <source>
        <dbReference type="EMBL" id="RVU54267.1"/>
    </source>
</evidence>
<evidence type="ECO:0000256" key="1">
    <source>
        <dbReference type="ARBA" id="ARBA00005047"/>
    </source>
</evidence>
<name>A0A437S5L4_9FIRM</name>
<dbReference type="InterPro" id="IPR038494">
    <property type="entry name" value="IGPD_sf"/>
</dbReference>
<evidence type="ECO:0000256" key="4">
    <source>
        <dbReference type="ARBA" id="ARBA00023102"/>
    </source>
</evidence>
<dbReference type="CDD" id="cd07914">
    <property type="entry name" value="IGPD"/>
    <property type="match status" value="1"/>
</dbReference>
<comment type="catalytic activity">
    <reaction evidence="6 7">
        <text>D-erythro-1-(imidazol-4-yl)glycerol 3-phosphate = 3-(imidazol-4-yl)-2-oxopropyl phosphate + H2O</text>
        <dbReference type="Rhea" id="RHEA:11040"/>
        <dbReference type="ChEBI" id="CHEBI:15377"/>
        <dbReference type="ChEBI" id="CHEBI:57766"/>
        <dbReference type="ChEBI" id="CHEBI:58278"/>
        <dbReference type="EC" id="4.2.1.19"/>
    </reaction>
</comment>
<reference evidence="8 9" key="1">
    <citation type="submission" date="2018-11" db="EMBL/GenBank/DDBJ databases">
        <title>Genome sequencing and assembly of Anaerosphaera sp. nov., GS7-6-2.</title>
        <authorList>
            <person name="Rettenmaier R."/>
            <person name="Liebl W."/>
            <person name="Zverlov V."/>
        </authorList>
    </citation>
    <scope>NUCLEOTIDE SEQUENCE [LARGE SCALE GENOMIC DNA]</scope>
    <source>
        <strain evidence="8 9">GS7-6-2</strain>
    </source>
</reference>
<dbReference type="OrthoDB" id="9790411at2"/>
<accession>A0A437S5L4</accession>
<dbReference type="FunFam" id="3.30.230.40:FF:000001">
    <property type="entry name" value="Imidazoleglycerol-phosphate dehydratase HisB"/>
    <property type="match status" value="1"/>
</dbReference>
<dbReference type="PROSITE" id="PS00955">
    <property type="entry name" value="IGP_DEHYDRATASE_2"/>
    <property type="match status" value="1"/>
</dbReference>
<gene>
    <name evidence="6 8" type="primary">hisB</name>
    <name evidence="8" type="ORF">EF514_08170</name>
</gene>
<dbReference type="EC" id="4.2.1.19" evidence="6 7"/>
<keyword evidence="3 6" id="KW-0028">Amino-acid biosynthesis</keyword>
<dbReference type="UniPathway" id="UPA00031">
    <property type="reaction ID" value="UER00011"/>
</dbReference>
<keyword evidence="5 6" id="KW-0456">Lyase</keyword>
<dbReference type="PANTHER" id="PTHR23133:SF2">
    <property type="entry name" value="IMIDAZOLEGLYCEROL-PHOSPHATE DEHYDRATASE"/>
    <property type="match status" value="1"/>
</dbReference>
<dbReference type="EMBL" id="RLIH01000012">
    <property type="protein sequence ID" value="RVU54267.1"/>
    <property type="molecule type" value="Genomic_DNA"/>
</dbReference>
<evidence type="ECO:0000313" key="9">
    <source>
        <dbReference type="Proteomes" id="UP000288812"/>
    </source>
</evidence>
<dbReference type="Gene3D" id="3.30.230.40">
    <property type="entry name" value="Imidazole glycerol phosphate dehydratase, domain 1"/>
    <property type="match status" value="2"/>
</dbReference>
<comment type="pathway">
    <text evidence="1 6 7">Amino-acid biosynthesis; L-histidine biosynthesis; L-histidine from 5-phospho-alpha-D-ribose 1-diphosphate: step 6/9.</text>
</comment>
<dbReference type="GO" id="GO:0004424">
    <property type="term" value="F:imidazoleglycerol-phosphate dehydratase activity"/>
    <property type="evidence" value="ECO:0007669"/>
    <property type="project" value="UniProtKB-UniRule"/>
</dbReference>
<dbReference type="FunFam" id="3.30.230.40:FF:000003">
    <property type="entry name" value="Imidazoleglycerol-phosphate dehydratase HisB"/>
    <property type="match status" value="1"/>
</dbReference>
<proteinExistence type="inferred from homology"/>
<dbReference type="GO" id="GO:0005737">
    <property type="term" value="C:cytoplasm"/>
    <property type="evidence" value="ECO:0007669"/>
    <property type="project" value="UniProtKB-SubCell"/>
</dbReference>
<comment type="subcellular location">
    <subcellularLocation>
        <location evidence="6 7">Cytoplasm</location>
    </subcellularLocation>
</comment>
<dbReference type="NCBIfam" id="NF002114">
    <property type="entry name" value="PRK00951.2-4"/>
    <property type="match status" value="1"/>
</dbReference>
<keyword evidence="9" id="KW-1185">Reference proteome</keyword>
<dbReference type="InterPro" id="IPR000807">
    <property type="entry name" value="ImidazoleglycerolP_deHydtase"/>
</dbReference>
<keyword evidence="6" id="KW-0963">Cytoplasm</keyword>
<comment type="similarity">
    <text evidence="6 7">Belongs to the imidazoleglycerol-phosphate dehydratase family.</text>
</comment>
<evidence type="ECO:0000256" key="7">
    <source>
        <dbReference type="RuleBase" id="RU000599"/>
    </source>
</evidence>
<comment type="caution">
    <text evidence="8">The sequence shown here is derived from an EMBL/GenBank/DDBJ whole genome shotgun (WGS) entry which is preliminary data.</text>
</comment>
<dbReference type="GO" id="GO:0000105">
    <property type="term" value="P:L-histidine biosynthetic process"/>
    <property type="evidence" value="ECO:0007669"/>
    <property type="project" value="UniProtKB-UniRule"/>
</dbReference>
<dbReference type="PANTHER" id="PTHR23133">
    <property type="entry name" value="IMIDAZOLEGLYCEROL-PHOSPHATE DEHYDRATASE HIS7"/>
    <property type="match status" value="1"/>
</dbReference>
<sequence>MSRISEIKRKTLETDIKVRLNLDGHGTLKGFTDIGFFDHMLNTLAKHSGFNLEISATGDTNVDNHHLVEDLGIVLGQSLDKALENKFGIKRFSTFSCPMDESLTTVSLDLSGRGYLVYNVELKREKVGEFETETLKEFLYAFAINGKFNLHINNHYGENDHHIIESIFKALGRALGEACKIEGENMEMPSTKGVI</sequence>
<dbReference type="InterPro" id="IPR020565">
    <property type="entry name" value="ImidazoleglycerP_deHydtase_CS"/>
</dbReference>
<evidence type="ECO:0000256" key="5">
    <source>
        <dbReference type="ARBA" id="ARBA00023239"/>
    </source>
</evidence>
<dbReference type="PROSITE" id="PS00954">
    <property type="entry name" value="IGP_DEHYDRATASE_1"/>
    <property type="match status" value="1"/>
</dbReference>
<organism evidence="8 9">
    <name type="scientific">Anaerosphaera multitolerans</name>
    <dbReference type="NCBI Taxonomy" id="2487351"/>
    <lineage>
        <taxon>Bacteria</taxon>
        <taxon>Bacillati</taxon>
        <taxon>Bacillota</taxon>
        <taxon>Tissierellia</taxon>
        <taxon>Tissierellales</taxon>
        <taxon>Peptoniphilaceae</taxon>
        <taxon>Anaerosphaera</taxon>
    </lineage>
</organism>
<dbReference type="HAMAP" id="MF_00076">
    <property type="entry name" value="HisB"/>
    <property type="match status" value="1"/>
</dbReference>
<dbReference type="RefSeq" id="WP_127724945.1">
    <property type="nucleotide sequence ID" value="NZ_RLIH01000012.1"/>
</dbReference>
<dbReference type="NCBIfam" id="NF002111">
    <property type="entry name" value="PRK00951.2-1"/>
    <property type="match status" value="1"/>
</dbReference>
<dbReference type="AlphaFoldDB" id="A0A437S5L4"/>
<evidence type="ECO:0000256" key="6">
    <source>
        <dbReference type="HAMAP-Rule" id="MF_00076"/>
    </source>
</evidence>